<gene>
    <name evidence="1" type="ORF">SAM23877_6564</name>
</gene>
<reference evidence="2" key="1">
    <citation type="journal article" date="2015" name="J. Biotechnol.">
        <title>Complete genome sequence of Streptomyces ambofaciens ATCC 23877, the spiramycin producer.</title>
        <authorList>
            <person name="Thibessard A."/>
            <person name="Haas D."/>
            <person name="Gerbaud C."/>
            <person name="Aigle B."/>
            <person name="Lautru S."/>
            <person name="Pernodet J.L."/>
            <person name="Leblond P."/>
        </authorList>
    </citation>
    <scope>NUCLEOTIDE SEQUENCE [LARGE SCALE GENOMIC DNA]</scope>
    <source>
        <strain evidence="2">ATCC 23877 / 3486 / DSM 40053 / JCM 4204 / NBRC 12836 / NRRL B-2516</strain>
    </source>
</reference>
<evidence type="ECO:0000313" key="1">
    <source>
        <dbReference type="EMBL" id="AKZ59609.1"/>
    </source>
</evidence>
<protein>
    <submittedName>
        <fullName evidence="1">Uncharacterized protein</fullName>
    </submittedName>
</protein>
<dbReference type="KEGG" id="samb:SAM23877_6564"/>
<sequence>MISCPAAVGMRWVKPSRPTVAPSCTKAATASLIDMTLPAPTAVCVRSTVLLAECVRSPYRVSGH</sequence>
<accession>A0A0K2B2X9</accession>
<dbReference type="AlphaFoldDB" id="A0A0K2B2X9"/>
<name>A0A0K2B2X9_STRA7</name>
<dbReference type="Proteomes" id="UP000061018">
    <property type="component" value="Chromosome"/>
</dbReference>
<evidence type="ECO:0000313" key="2">
    <source>
        <dbReference type="Proteomes" id="UP000061018"/>
    </source>
</evidence>
<proteinExistence type="predicted"/>
<dbReference type="EMBL" id="CP012382">
    <property type="protein sequence ID" value="AKZ59609.1"/>
    <property type="molecule type" value="Genomic_DNA"/>
</dbReference>
<organism evidence="1 2">
    <name type="scientific">Streptomyces ambofaciens (strain ATCC 23877 / 3486 / DSM 40053 / JCM 4204 / NBRC 12836 / NRRL B-2516)</name>
    <dbReference type="NCBI Taxonomy" id="278992"/>
    <lineage>
        <taxon>Bacteria</taxon>
        <taxon>Bacillati</taxon>
        <taxon>Actinomycetota</taxon>
        <taxon>Actinomycetes</taxon>
        <taxon>Kitasatosporales</taxon>
        <taxon>Streptomycetaceae</taxon>
        <taxon>Streptomyces</taxon>
    </lineage>
</organism>